<dbReference type="GO" id="GO:0016758">
    <property type="term" value="F:hexosyltransferase activity"/>
    <property type="evidence" value="ECO:0007669"/>
    <property type="project" value="UniProtKB-ARBA"/>
</dbReference>
<sequence length="264" mass="30401">MEMLISIITVVLNREATVEDTLRSVLAQTYPHIECIVVDGGSVDNTVSAIEKYVPLFEGRLKYISEADSGVYEAMNKGLRMATGDVVGYLNSDDVFKDRHVIETIAQIFEQPEIDAVFGNVLYRRRNGERLLRRYSGSHFNPGMLPYGIMPPHPSFYARKSCYIKSGGFNTSFRIAGDYELFLRFFLKERICYRYLDLDVVVMRLGGISNRSFYSVLCGNSIELMKACRINGIYTNWLMLFSRFFMKVGGVIRWLIVPHYIWRK</sequence>
<protein>
    <submittedName>
        <fullName evidence="2">PGL/p-HBAD biosynthesis glycosyltransferase</fullName>
        <ecNumber evidence="2">2.4.1.-</ecNumber>
    </submittedName>
</protein>
<name>A0A0P0GAR5_9BACE</name>
<dbReference type="KEGG" id="bcel:BcellWH2_00529"/>
<dbReference type="EMBL" id="CP012801">
    <property type="protein sequence ID" value="ALJ57797.1"/>
    <property type="molecule type" value="Genomic_DNA"/>
</dbReference>
<dbReference type="CDD" id="cd06433">
    <property type="entry name" value="GT_2_WfgS_like"/>
    <property type="match status" value="1"/>
</dbReference>
<dbReference type="PATRIC" id="fig|246787.4.peg.551"/>
<keyword evidence="2" id="KW-0328">Glycosyltransferase</keyword>
<dbReference type="Gene3D" id="3.90.550.10">
    <property type="entry name" value="Spore Coat Polysaccharide Biosynthesis Protein SpsA, Chain A"/>
    <property type="match status" value="1"/>
</dbReference>
<accession>A0A0P0GAR5</accession>
<dbReference type="RefSeq" id="WP_081679803.1">
    <property type="nucleotide sequence ID" value="NZ_CP012801.1"/>
</dbReference>
<dbReference type="AlphaFoldDB" id="A0A0P0GAR5"/>
<reference evidence="2 3" key="1">
    <citation type="journal article" date="2015" name="Science">
        <title>Genetic determinants of in vivo fitness and diet responsiveness in multiple human gut Bacteroides.</title>
        <authorList>
            <person name="Wu M."/>
            <person name="McNulty N.P."/>
            <person name="Rodionov D.A."/>
            <person name="Khoroshkin M.S."/>
            <person name="Griffin N.W."/>
            <person name="Cheng J."/>
            <person name="Latreille P."/>
            <person name="Kerstetter R.A."/>
            <person name="Terrapon N."/>
            <person name="Henrissat B."/>
            <person name="Osterman A.L."/>
            <person name="Gordon J.I."/>
        </authorList>
    </citation>
    <scope>NUCLEOTIDE SEQUENCE [LARGE SCALE GENOMIC DNA]</scope>
    <source>
        <strain evidence="2 3">WH2</strain>
    </source>
</reference>
<dbReference type="Pfam" id="PF00535">
    <property type="entry name" value="Glycos_transf_2"/>
    <property type="match status" value="1"/>
</dbReference>
<keyword evidence="2" id="KW-0808">Transferase</keyword>
<dbReference type="SUPFAM" id="SSF53448">
    <property type="entry name" value="Nucleotide-diphospho-sugar transferases"/>
    <property type="match status" value="1"/>
</dbReference>
<evidence type="ECO:0000313" key="2">
    <source>
        <dbReference type="EMBL" id="ALJ57797.1"/>
    </source>
</evidence>
<dbReference type="Proteomes" id="UP000061809">
    <property type="component" value="Chromosome"/>
</dbReference>
<evidence type="ECO:0000313" key="3">
    <source>
        <dbReference type="Proteomes" id="UP000061809"/>
    </source>
</evidence>
<feature type="domain" description="Glycosyltransferase 2-like" evidence="1">
    <location>
        <begin position="6"/>
        <end position="136"/>
    </location>
</feature>
<evidence type="ECO:0000259" key="1">
    <source>
        <dbReference type="Pfam" id="PF00535"/>
    </source>
</evidence>
<dbReference type="PANTHER" id="PTHR22916:SF3">
    <property type="entry name" value="UDP-GLCNAC:BETAGAL BETA-1,3-N-ACETYLGLUCOSAMINYLTRANSFERASE-LIKE PROTEIN 1"/>
    <property type="match status" value="1"/>
</dbReference>
<dbReference type="InterPro" id="IPR001173">
    <property type="entry name" value="Glyco_trans_2-like"/>
</dbReference>
<dbReference type="InterPro" id="IPR029044">
    <property type="entry name" value="Nucleotide-diphossugar_trans"/>
</dbReference>
<gene>
    <name evidence="2" type="ORF">BcellWH2_00529</name>
</gene>
<dbReference type="PANTHER" id="PTHR22916">
    <property type="entry name" value="GLYCOSYLTRANSFERASE"/>
    <property type="match status" value="1"/>
</dbReference>
<organism evidence="2 3">
    <name type="scientific">Bacteroides cellulosilyticus</name>
    <dbReference type="NCBI Taxonomy" id="246787"/>
    <lineage>
        <taxon>Bacteria</taxon>
        <taxon>Pseudomonadati</taxon>
        <taxon>Bacteroidota</taxon>
        <taxon>Bacteroidia</taxon>
        <taxon>Bacteroidales</taxon>
        <taxon>Bacteroidaceae</taxon>
        <taxon>Bacteroides</taxon>
    </lineage>
</organism>
<dbReference type="EC" id="2.4.1.-" evidence="2"/>
<proteinExistence type="predicted"/>